<name>A0A1C7M3L5_GRIFR</name>
<protein>
    <submittedName>
        <fullName evidence="1">Uncharacterized protein</fullName>
    </submittedName>
</protein>
<dbReference type="AlphaFoldDB" id="A0A1C7M3L5"/>
<reference evidence="1 2" key="1">
    <citation type="submission" date="2016-03" db="EMBL/GenBank/DDBJ databases">
        <title>Whole genome sequencing of Grifola frondosa 9006-11.</title>
        <authorList>
            <person name="Min B."/>
            <person name="Park H."/>
            <person name="Kim J.-G."/>
            <person name="Cho H."/>
            <person name="Oh Y.-L."/>
            <person name="Kong W.-S."/>
            <person name="Choi I.-G."/>
        </authorList>
    </citation>
    <scope>NUCLEOTIDE SEQUENCE [LARGE SCALE GENOMIC DNA]</scope>
    <source>
        <strain evidence="1 2">9006-11</strain>
    </source>
</reference>
<sequence length="287" mass="32585">MESITLRALRRLSIGAPNHAFIRFDCVAVIRWFLEHIISPAGSLTRIYGLRETELCVLDDLRLATVNRAERAHIQILSSSIHITACGSSSGIRVESEIESPEFVLPFFPALAAVDIQELWFSVVRSRRPYCMESQFDVISAMFPGVTTLVLLHDVPLDALLPPDTGAPLFPALDSLRIYQDTNFFQALPLVYVAKKRAEHGYRIRHLVVQRKAHPYSTSSGWDADGKVQEGDWSVDTSNDEQREVEFIHHALSAYVDIVEVATYEQPPSMEVPDYCNEYPHRYWPAW</sequence>
<organism evidence="1 2">
    <name type="scientific">Grifola frondosa</name>
    <name type="common">Maitake</name>
    <name type="synonym">Polyporus frondosus</name>
    <dbReference type="NCBI Taxonomy" id="5627"/>
    <lineage>
        <taxon>Eukaryota</taxon>
        <taxon>Fungi</taxon>
        <taxon>Dikarya</taxon>
        <taxon>Basidiomycota</taxon>
        <taxon>Agaricomycotina</taxon>
        <taxon>Agaricomycetes</taxon>
        <taxon>Polyporales</taxon>
        <taxon>Grifolaceae</taxon>
        <taxon>Grifola</taxon>
    </lineage>
</organism>
<evidence type="ECO:0000313" key="2">
    <source>
        <dbReference type="Proteomes" id="UP000092993"/>
    </source>
</evidence>
<accession>A0A1C7M3L5</accession>
<keyword evidence="2" id="KW-1185">Reference proteome</keyword>
<gene>
    <name evidence="1" type="ORF">A0H81_08591</name>
</gene>
<evidence type="ECO:0000313" key="1">
    <source>
        <dbReference type="EMBL" id="OBZ71358.1"/>
    </source>
</evidence>
<comment type="caution">
    <text evidence="1">The sequence shown here is derived from an EMBL/GenBank/DDBJ whole genome shotgun (WGS) entry which is preliminary data.</text>
</comment>
<dbReference type="Proteomes" id="UP000092993">
    <property type="component" value="Unassembled WGS sequence"/>
</dbReference>
<dbReference type="EMBL" id="LUGG01000011">
    <property type="protein sequence ID" value="OBZ71358.1"/>
    <property type="molecule type" value="Genomic_DNA"/>
</dbReference>
<proteinExistence type="predicted"/>